<proteinExistence type="predicted"/>
<dbReference type="Proteomes" id="UP000253845">
    <property type="component" value="Unassembled WGS sequence"/>
</dbReference>
<sequence length="156" mass="17267">MCTAIEGMDGPCSNTGTVPDHISSKISKATTENNWLEVGERSQLVVFSHTPHTHATHAHTWASQSVNQLSRLLLSGPNWPVPIVKSPFSVFPLLLLAYLAFSMSVTSLWTCLLVLLWISGLHGMHVIPQPMKPIRKSRSPVLIRESTNGKNVRKYT</sequence>
<evidence type="ECO:0000313" key="1">
    <source>
        <dbReference type="EMBL" id="RDH20301.1"/>
    </source>
</evidence>
<protein>
    <submittedName>
        <fullName evidence="1">Uncharacterized protein</fullName>
    </submittedName>
</protein>
<organism evidence="1 2">
    <name type="scientific">Aspergillus niger ATCC 13496</name>
    <dbReference type="NCBI Taxonomy" id="1353008"/>
    <lineage>
        <taxon>Eukaryota</taxon>
        <taxon>Fungi</taxon>
        <taxon>Dikarya</taxon>
        <taxon>Ascomycota</taxon>
        <taxon>Pezizomycotina</taxon>
        <taxon>Eurotiomycetes</taxon>
        <taxon>Eurotiomycetidae</taxon>
        <taxon>Eurotiales</taxon>
        <taxon>Aspergillaceae</taxon>
        <taxon>Aspergillus</taxon>
        <taxon>Aspergillus subgen. Circumdati</taxon>
    </lineage>
</organism>
<dbReference type="EMBL" id="KZ851915">
    <property type="protein sequence ID" value="RDH20301.1"/>
    <property type="molecule type" value="Genomic_DNA"/>
</dbReference>
<reference evidence="1 2" key="1">
    <citation type="submission" date="2018-07" db="EMBL/GenBank/DDBJ databases">
        <title>Section-level genome sequencing of Aspergillus section Nigri to investigate inter- and intra-species variation.</title>
        <authorList>
            <consortium name="DOE Joint Genome Institute"/>
            <person name="Vesth T.C."/>
            <person name="Nybo J.L."/>
            <person name="Theobald S."/>
            <person name="Frisvad J.C."/>
            <person name="Larsen T.O."/>
            <person name="Nielsen K.F."/>
            <person name="Hoof J.B."/>
            <person name="Brandl J."/>
            <person name="Salamov A."/>
            <person name="Riley R."/>
            <person name="Gladden J.M."/>
            <person name="Phatale P."/>
            <person name="Nielsen M.T."/>
            <person name="Lyhne E.K."/>
            <person name="Kogle M.E."/>
            <person name="Strasser K."/>
            <person name="McDonnell E."/>
            <person name="Barry K."/>
            <person name="Clum A."/>
            <person name="Chen C."/>
            <person name="Nolan M."/>
            <person name="Sandor L."/>
            <person name="Kuo A."/>
            <person name="Lipzen A."/>
            <person name="Hainaut M."/>
            <person name="Drula E."/>
            <person name="Tsang A."/>
            <person name="Magnuson J.K."/>
            <person name="Henrissat B."/>
            <person name="Wiebenga A."/>
            <person name="Simmons B.A."/>
            <person name="Makela M.R."/>
            <person name="De vries R.P."/>
            <person name="Grigoriev I.V."/>
            <person name="Mortensen U.H."/>
            <person name="Baker S.E."/>
            <person name="Andersen M.R."/>
        </authorList>
    </citation>
    <scope>NUCLEOTIDE SEQUENCE [LARGE SCALE GENOMIC DNA]</scope>
    <source>
        <strain evidence="1 2">ATCC 13496</strain>
    </source>
</reference>
<name>A0A370C4E5_ASPNG</name>
<gene>
    <name evidence="1" type="ORF">M747DRAFT_42483</name>
</gene>
<evidence type="ECO:0000313" key="2">
    <source>
        <dbReference type="Proteomes" id="UP000253845"/>
    </source>
</evidence>
<accession>A0A370C4E5</accession>
<dbReference type="VEuPathDB" id="FungiDB:M747DRAFT_42483"/>
<dbReference type="AlphaFoldDB" id="A0A370C4E5"/>